<dbReference type="Proteomes" id="UP001138997">
    <property type="component" value="Unassembled WGS sequence"/>
</dbReference>
<evidence type="ECO:0000313" key="3">
    <source>
        <dbReference type="EMBL" id="MCD5312555.1"/>
    </source>
</evidence>
<evidence type="ECO:0000259" key="2">
    <source>
        <dbReference type="Pfam" id="PF20254"/>
    </source>
</evidence>
<feature type="domain" description="N,N-dimethylformamidase beta subunit-like C-terminal" evidence="2">
    <location>
        <begin position="107"/>
        <end position="296"/>
    </location>
</feature>
<feature type="region of interest" description="Disordered" evidence="1">
    <location>
        <begin position="25"/>
        <end position="47"/>
    </location>
</feature>
<comment type="caution">
    <text evidence="3">The sequence shown here is derived from an EMBL/GenBank/DDBJ whole genome shotgun (WGS) entry which is preliminary data.</text>
</comment>
<dbReference type="Pfam" id="PF20254">
    <property type="entry name" value="DMFA2_C"/>
    <property type="match status" value="1"/>
</dbReference>
<evidence type="ECO:0000313" key="4">
    <source>
        <dbReference type="Proteomes" id="UP001138997"/>
    </source>
</evidence>
<protein>
    <recommendedName>
        <fullName evidence="2">N,N-dimethylformamidase beta subunit-like C-terminal domain-containing protein</fullName>
    </recommendedName>
</protein>
<dbReference type="EMBL" id="JAJOMB010000008">
    <property type="protein sequence ID" value="MCD5312555.1"/>
    <property type="molecule type" value="Genomic_DNA"/>
</dbReference>
<proteinExistence type="predicted"/>
<organism evidence="3 4">
    <name type="scientific">Kineosporia babensis</name>
    <dbReference type="NCBI Taxonomy" id="499548"/>
    <lineage>
        <taxon>Bacteria</taxon>
        <taxon>Bacillati</taxon>
        <taxon>Actinomycetota</taxon>
        <taxon>Actinomycetes</taxon>
        <taxon>Kineosporiales</taxon>
        <taxon>Kineosporiaceae</taxon>
        <taxon>Kineosporia</taxon>
    </lineage>
</organism>
<name>A0A9X1NEW9_9ACTN</name>
<accession>A0A9X1NEW9</accession>
<keyword evidence="4" id="KW-1185">Reference proteome</keyword>
<dbReference type="RefSeq" id="WP_231442899.1">
    <property type="nucleotide sequence ID" value="NZ_JAJOMB010000008.1"/>
</dbReference>
<dbReference type="AlphaFoldDB" id="A0A9X1NEW9"/>
<sequence length="435" mass="44159">MPSPRLLAVTALVVLGGLAGVISAGGDGESETPPSAQQPPAKVSGGLVSNPVLDISAENQQAGDDSWRIGPARDQAKGLAAYAGTDSAEPGAQVPLYLRGQGTVEARAFRLGWYGGDGARLVWDGTFPAQPQTGPPGDWVSGATLDTSGWPEGSYLVRLDLGKASRFVPLTVTSKQTSGRVVVLTSPMTAAATTSKGSAAQGREVRLDKPLASSAGPAAAAGVIAQIENTGTDVVYLTDADLAAAPELLDSARAVLVAGESRYWTAKMRKAVQASGADLAFFGANTAGTTATFDSASRSFTVRASGNTKLSGAAATCAANGSTGLTVSDAAWWGFEGSQVSEGEVLKGLVSGRLDQAAAGAQTIASTTLLCGDTQATSYLDAEPAVFNAGTEAWGCTVSGFCLDGQGRRVRADARAQEVAAAVTRNITLRFAASR</sequence>
<gene>
    <name evidence="3" type="ORF">LR394_16730</name>
</gene>
<evidence type="ECO:0000256" key="1">
    <source>
        <dbReference type="SAM" id="MobiDB-lite"/>
    </source>
</evidence>
<reference evidence="3" key="1">
    <citation type="submission" date="2021-11" db="EMBL/GenBank/DDBJ databases">
        <title>Streptomyces corallinus and Kineosporia corallina sp. nov., two new coral-derived marine actinobacteria.</title>
        <authorList>
            <person name="Buangrab K."/>
            <person name="Sutthacheep M."/>
            <person name="Yeemin T."/>
            <person name="Harunari E."/>
            <person name="Igarashi Y."/>
            <person name="Sripreechasak P."/>
            <person name="Kanchanasin P."/>
            <person name="Tanasupawat S."/>
            <person name="Phongsopitanun W."/>
        </authorList>
    </citation>
    <scope>NUCLEOTIDE SEQUENCE</scope>
    <source>
        <strain evidence="3">JCM 31032</strain>
    </source>
</reference>
<dbReference type="InterPro" id="IPR046540">
    <property type="entry name" value="DMFA2_C"/>
</dbReference>